<evidence type="ECO:0000313" key="26">
    <source>
        <dbReference type="Proteomes" id="UP000134478"/>
    </source>
</evidence>
<comment type="catalytic activity">
    <reaction evidence="20">
        <text>a 5'-end (5'-triphosphoguanosine)-adenylyl-adenylyl-cytidylyl-adenosine in mRNA + 2 S-adenosyl-L-methionine = a 5'-end (N(7)-methyl 5'-triphosphoguanosine)-(2'-O-methyladenylyl)-adenylyl-cytidylyl-adenosine in mRNA + 2 S-adenosyl-L-homocysteine + H(+)</text>
        <dbReference type="Rhea" id="RHEA:65376"/>
        <dbReference type="Rhea" id="RHEA-COMP:16797"/>
        <dbReference type="Rhea" id="RHEA-COMP:16798"/>
        <dbReference type="ChEBI" id="CHEBI:15378"/>
        <dbReference type="ChEBI" id="CHEBI:57856"/>
        <dbReference type="ChEBI" id="CHEBI:59789"/>
        <dbReference type="ChEBI" id="CHEBI:156483"/>
        <dbReference type="ChEBI" id="CHEBI:156484"/>
        <dbReference type="EC" id="2.1.1.375"/>
    </reaction>
</comment>
<keyword evidence="10" id="KW-0378">Hydrolase</keyword>
<dbReference type="GO" id="GO:0005524">
    <property type="term" value="F:ATP binding"/>
    <property type="evidence" value="ECO:0007669"/>
    <property type="project" value="UniProtKB-KW"/>
</dbReference>
<keyword evidence="12 22" id="KW-0946">Virion</keyword>
<comment type="subcellular location">
    <subcellularLocation>
        <location evidence="22">Virion</location>
    </subcellularLocation>
    <subcellularLocation>
        <location evidence="22">Host cytoplasm</location>
    </subcellularLocation>
</comment>
<dbReference type="GO" id="GO:0044423">
    <property type="term" value="C:virion component"/>
    <property type="evidence" value="ECO:0007669"/>
    <property type="project" value="UniProtKB-KW"/>
</dbReference>
<dbReference type="Pfam" id="PF14318">
    <property type="entry name" value="Mononeg_mRNAcap"/>
    <property type="match status" value="1"/>
</dbReference>
<dbReference type="InterPro" id="IPR014023">
    <property type="entry name" value="Mononeg_RNA_pol_cat"/>
</dbReference>
<dbReference type="Pfam" id="PF14314">
    <property type="entry name" value="Methyltrans_Mon_2nd"/>
    <property type="match status" value="1"/>
</dbReference>
<reference evidence="25 26" key="1">
    <citation type="journal article" date="2014" name="Genome Announc.">
        <title>Xiburema Virus, a Hitherto Undescribed Virus within the Family Rhabdoviridae Isolated in the Brazilian Amazon Region.</title>
        <authorList>
            <person name="Wanzeller A.L."/>
            <person name="Martins L.C."/>
            <person name="Diniz Junior J.A."/>
            <person name="de Almeida Medeiros D.B."/>
            <person name="Cardoso J.F."/>
            <person name="da Silva D.E."/>
            <person name="de Oliveira L.F."/>
            <person name="de Vasconcelos J.M."/>
            <person name="Nunes M.R."/>
            <person name="Vianez Junior J.L."/>
            <person name="Vasconcelos P.F."/>
        </authorList>
    </citation>
    <scope>NUCLEOTIDE SEQUENCE [LARGE SCALE GENOMIC DNA]</scope>
    <source>
        <strain evidence="25">XIBV/BE AR 362159</strain>
    </source>
</reference>
<dbReference type="PIRSF" id="PIRSF000830">
    <property type="entry name" value="RNA_pol_ParamyxoV"/>
    <property type="match status" value="1"/>
</dbReference>
<evidence type="ECO:0000313" key="25">
    <source>
        <dbReference type="EMBL" id="AHZ45724.1"/>
    </source>
</evidence>
<evidence type="ECO:0000259" key="23">
    <source>
        <dbReference type="PROSITE" id="PS50526"/>
    </source>
</evidence>
<dbReference type="Proteomes" id="UP000134478">
    <property type="component" value="Segment"/>
</dbReference>
<dbReference type="GO" id="GO:0004482">
    <property type="term" value="F:mRNA 5'-cap (guanine-N7-)-methyltransferase activity"/>
    <property type="evidence" value="ECO:0007669"/>
    <property type="project" value="InterPro"/>
</dbReference>
<dbReference type="PROSITE" id="PS50526">
    <property type="entry name" value="RDRP_SSRNA_NEG_NONSEG"/>
    <property type="match status" value="1"/>
</dbReference>
<dbReference type="GO" id="GO:0003924">
    <property type="term" value="F:GTPase activity"/>
    <property type="evidence" value="ECO:0007669"/>
    <property type="project" value="RHEA"/>
</dbReference>
<evidence type="ECO:0000256" key="10">
    <source>
        <dbReference type="ARBA" id="ARBA00022801"/>
    </source>
</evidence>
<keyword evidence="8 22" id="KW-0548">Nucleotidyltransferase</keyword>
<comment type="catalytic activity">
    <reaction evidence="17">
        <text>a 5'-end triphospho-adenylyl-adenylyl-cytidylyl-adenosine in mRNA + GDP + H(+) = a 5'-end (5'-triphosphoguanosine)-adenylyl-adenylyl-cytidylyl-adenosine in mRNA + diphosphate</text>
        <dbReference type="Rhea" id="RHEA:65436"/>
        <dbReference type="Rhea" id="RHEA-COMP:16797"/>
        <dbReference type="Rhea" id="RHEA-COMP:16799"/>
        <dbReference type="ChEBI" id="CHEBI:15378"/>
        <dbReference type="ChEBI" id="CHEBI:33019"/>
        <dbReference type="ChEBI" id="CHEBI:58189"/>
        <dbReference type="ChEBI" id="CHEBI:156484"/>
        <dbReference type="ChEBI" id="CHEBI:156503"/>
        <dbReference type="EC" id="2.7.7.88"/>
    </reaction>
</comment>
<keyword evidence="9 22" id="KW-0547">Nucleotide-binding</keyword>
<evidence type="ECO:0000256" key="16">
    <source>
        <dbReference type="ARBA" id="ARBA00023268"/>
    </source>
</evidence>
<evidence type="ECO:0000256" key="2">
    <source>
        <dbReference type="ARBA" id="ARBA00007934"/>
    </source>
</evidence>
<dbReference type="EMBL" id="KJ636781">
    <property type="protein sequence ID" value="AHZ45724.1"/>
    <property type="molecule type" value="Viral_cRNA"/>
</dbReference>
<dbReference type="EC" id="2.7.7.48" evidence="22"/>
<keyword evidence="14 22" id="KW-0506">mRNA capping</keyword>
<evidence type="ECO:0000256" key="17">
    <source>
        <dbReference type="ARBA" id="ARBA00024494"/>
    </source>
</evidence>
<comment type="catalytic activity">
    <reaction evidence="21 22">
        <text>GTP + H2O = GDP + phosphate + H(+)</text>
        <dbReference type="Rhea" id="RHEA:19669"/>
        <dbReference type="ChEBI" id="CHEBI:15377"/>
        <dbReference type="ChEBI" id="CHEBI:15378"/>
        <dbReference type="ChEBI" id="CHEBI:37565"/>
        <dbReference type="ChEBI" id="CHEBI:43474"/>
        <dbReference type="ChEBI" id="CHEBI:58189"/>
    </reaction>
</comment>
<keyword evidence="4 22" id="KW-0489">Methyltransferase</keyword>
<dbReference type="EC" id="3.6.1.-" evidence="22"/>
<dbReference type="RefSeq" id="YP_009094167.1">
    <property type="nucleotide sequence ID" value="NC_025362.1"/>
</dbReference>
<evidence type="ECO:0000256" key="20">
    <source>
        <dbReference type="ARBA" id="ARBA00047370"/>
    </source>
</evidence>
<dbReference type="InterPro" id="IPR048397">
    <property type="entry name" value="Methyltrans_Mon_CD"/>
</dbReference>
<dbReference type="InterPro" id="IPR026890">
    <property type="entry name" value="Mononeg_mRNAcap"/>
</dbReference>
<keyword evidence="7 22" id="KW-0949">S-adenosyl-L-methionine</keyword>
<dbReference type="Pfam" id="PF00946">
    <property type="entry name" value="Mononeg_RNA_pol"/>
    <property type="match status" value="1"/>
</dbReference>
<keyword evidence="5 22" id="KW-0507">mRNA processing</keyword>
<dbReference type="KEGG" id="vg:20964444"/>
<keyword evidence="15 22" id="KW-1035">Host cytoplasm</keyword>
<dbReference type="InterPro" id="IPR025786">
    <property type="entry name" value="Mononega_L_MeTrfase"/>
</dbReference>
<dbReference type="GeneID" id="20964444"/>
<dbReference type="GO" id="GO:0003968">
    <property type="term" value="F:RNA-directed RNA polymerase activity"/>
    <property type="evidence" value="ECO:0007669"/>
    <property type="project" value="UniProtKB-KW"/>
</dbReference>
<keyword evidence="3 22" id="KW-0696">RNA-directed RNA polymerase</keyword>
<keyword evidence="6 22" id="KW-0808">Transferase</keyword>
<evidence type="ECO:0000256" key="8">
    <source>
        <dbReference type="ARBA" id="ARBA00022695"/>
    </source>
</evidence>
<sequence length="2100" mass="241127">MDFFNDDCIDEAGFEQWEQIDDDLIYESDIGTEFYNINSKDYNLNSPIILDAYNDLRRAEKGHPTETVVGRGSKEIDEIINMRKIHKAYREIPNGDTMYKRVYSSFLINKPPTDKPNTSWSQLLKHVCNVSEETKKICEAFIRKMLPQYKETLLGHLNDDILQLGERFWLFHKMTLILNHSGPSELEELMKSMRIEPLITPSGIRITKLPKTDYGDILIFENFVYFIGLDIIIPKSVTLMLKDIFISRFQNILSMIMDLDQNYTSRDILKLMSLYSVGDRIIAQSGNKGFDVVKMVEPICNLQLYDLSRQRRPLIPEFTAYRGHIEKSVTTLKEINPDIEKLFHIIESATNVELVLNMYGAFRHWGHPYIEYEEGLEALYRQVTMEKSIDTDYSEALASDLAYKILKKQFFEKKCWFVDPAKVPNNDKMKEHITKNTWPTYAQVLAYGDNWHKLPLTQCFEIPDLIDPSSIYSDKAHSLNRQELIDHLQINRKGVVKTKRVLNTMLNTPATDWKSFFQKVNDIGIPDDALIIGLKAKEREMKRVGRFFSLMSWELREYFVSTEYLIKKHFVPLFKGLTMADGLMTVTKKMLESSMGQGNPDYETVSIANHVDYEKWNNHQRRLSNQAVFRVMGQFLGYPNLISRTHEFFEKSWIYYAGRCDRLWTDGNKIGSSGSGRYFWNGQAGGLEGLRQKGWSILNYLVIEREAKMRNTVVKVLAQGDNQTITTTYKIQSTRTKEELKDALANICKNNQAILDGIIEGTKKLGLIINFDETVQAADYMNYGKVPIYQGVIRGLTGKRWSRANFVTNDQLPSFANVLSSISTNALTACHFSRSPLTSIYLYNFIGCLGIEMLNYHNPAIRGSPYSAMRDAHLLQRKEFRAIALFLDPSLGGISGTNLNRFLIRMFPDPVTESLTFWKKVYENTDQTWIKSLCVVCGNPELKDPEIADLDKLIEDPTGLNIRHGINVNNIIKEEIKKQLIETSDQISNDIMRHCATYLETEEQQILAWIKSIEPLFPRFVSELYNATFLGTVRSMLGLFINSRTIRNTYKKKYRSDLDKLIIKSEMIAISSMLYLVRSCDTGLNGMWICSSEHADLLRRRSWGTNIVGMTVPHPCEFIDDPVDKRFCLNDVGEGYKNNYITVMFPKGIPKTPNKGPYVPYLGSNTSEGTSIMTPWERETNIPMIQRATRLRNAISWFVEPDSPLSESILGNLKSLTGLDWSEHIKGFKRTGSAIHRFSSSRVSAGGFAASSPWALTWLISTTDTLSDLNESNYDFMFQSMLIWSQIRTVICHDGIQESGIQHTHIACDKCIRPIEEITLSTPYYYQFKDVNPIIRKWIPGNITDSISEIPLIQLNEGDWEMLSTSEKGFQIGAGIGFVYSDMCLTNNWHMGDSSLYPISLRNKLSPSHFFRGLLIGMMRGASINLVNRRNLLKGIRSDQMLWGTVNYVIDSLSEQEQFITMINMSYLYKELTRYPHKVPCSYPPSLSDCGIIFRGYMRQLLLTVSRNKLEKSDETVWIFSDLQSPKIMYPLLLSVAAGRIITKGCLNKTSKDQLRDIQERYIKVINDAHLSQGILEKYLPEMEVYLCSSEIRHAAKNITLDPRMIPMCALRWTQELACPILTYPVHYGFYNQRVYPVPKYQNPLISSMRLVQLSTGAHYKLRSILRGLNLTYRDFICGGDGSGGMTSCLLRYNKFARGIFNSLLELEDHGMKGSRPPPPSAVLELGSDGERCLNLYSAWEESSNLANPSTWVNFIKHKRDKDMDINLMVFDMEVRESGISNKIEENLLMYSPQLVNKGVIIYKTYCDRLLNQPSPILEQSSRIFHTVSLVTTEVTSSQSSEVYFVGYLDINQIQNRVEFVNKEKLYSTLKTGSPVFQTLEDEFKRALRLKRYDFEMGIPMELKIHPQDELIGLFVNLGLQSGYAMHLLKDIKLYQDDSSTTFIMCLIVLTLNGMFALTDRSYDKKPLPSDNMCKKSGVLWIGFLNWLSLVMEDFKFHKSAQDILDQGLYVSKRLHFKNRYLVQLGSGKGSAKNGQTKNLYLDNMMSDIGSVTRGLIRGFRFKGGKVNKKMFNMIISNYNRGLLWEKFGQLIHLPQLTYI</sequence>
<evidence type="ECO:0000256" key="9">
    <source>
        <dbReference type="ARBA" id="ARBA00022741"/>
    </source>
</evidence>
<proteinExistence type="inferred from homology"/>
<evidence type="ECO:0000256" key="18">
    <source>
        <dbReference type="ARBA" id="ARBA00024499"/>
    </source>
</evidence>
<comment type="catalytic activity">
    <reaction evidence="22">
        <text>RNA(n) + a ribonucleoside 5'-triphosphate = RNA(n+1) + diphosphate</text>
        <dbReference type="Rhea" id="RHEA:21248"/>
        <dbReference type="Rhea" id="RHEA-COMP:14527"/>
        <dbReference type="Rhea" id="RHEA-COMP:17342"/>
        <dbReference type="ChEBI" id="CHEBI:33019"/>
        <dbReference type="ChEBI" id="CHEBI:61557"/>
        <dbReference type="ChEBI" id="CHEBI:140395"/>
        <dbReference type="EC" id="2.7.7.48"/>
    </reaction>
</comment>
<dbReference type="PROSITE" id="PS51590">
    <property type="entry name" value="SAM_MT_MNV_L"/>
    <property type="match status" value="1"/>
</dbReference>
<comment type="function">
    <text evidence="1 22">RNA-directed RNA polymerase that catalyzes the replication of viral genomic RNA. The template is composed of the viral RNA tightly encapsidated by the nucleoprotein (N). The replicase mode is dependent on intracellular N protein concentration. In this mode, the polymerase replicates the whole viral genome without recognizing transcriptional signals, and the replicated genome is not caped or polyadenylated.</text>
</comment>
<organism evidence="25 26">
    <name type="scientific">Xiburema virus</name>
    <dbReference type="NCBI Taxonomy" id="1272959"/>
    <lineage>
        <taxon>Viruses</taxon>
        <taxon>Riboviria</taxon>
        <taxon>Orthornavirae</taxon>
        <taxon>Negarnaviricota</taxon>
        <taxon>Haploviricotina</taxon>
        <taxon>Monjiviricetes</taxon>
        <taxon>Mononegavirales</taxon>
        <taxon>Rhabdoviridae</taxon>
        <taxon>Alpharhabdovirinae</taxon>
        <taxon>Arurhavirus</taxon>
        <taxon>Arurhavirus xiburema</taxon>
    </lineage>
</organism>
<evidence type="ECO:0000256" key="14">
    <source>
        <dbReference type="ARBA" id="ARBA00023042"/>
    </source>
</evidence>
<evidence type="ECO:0000256" key="13">
    <source>
        <dbReference type="ARBA" id="ARBA00022953"/>
    </source>
</evidence>
<evidence type="ECO:0000256" key="1">
    <source>
        <dbReference type="ARBA" id="ARBA00003132"/>
    </source>
</evidence>
<comment type="catalytic activity">
    <reaction evidence="18 22">
        <text>a 5'-end (5'-triphosphoguanosine)-(2'-O-methyladenylyl)-adenylyl-cytidylyl-adenosine in mRNA + S-adenosyl-L-methionine = a 5'-end (N(7)-methyl 5'-triphosphoguanosine)-(2'-O-methyladenylyl)-adenylyl-cytidylyl-adenosine in mRNA + S-adenosyl-L-homocysteine</text>
        <dbReference type="Rhea" id="RHEA:65440"/>
        <dbReference type="Rhea" id="RHEA-COMP:16798"/>
        <dbReference type="Rhea" id="RHEA-COMP:16801"/>
        <dbReference type="ChEBI" id="CHEBI:57856"/>
        <dbReference type="ChEBI" id="CHEBI:59789"/>
        <dbReference type="ChEBI" id="CHEBI:156482"/>
        <dbReference type="ChEBI" id="CHEBI:156483"/>
    </reaction>
</comment>
<evidence type="ECO:0000256" key="19">
    <source>
        <dbReference type="ARBA" id="ARBA00047332"/>
    </source>
</evidence>
<feature type="domain" description="RdRp catalytic" evidence="23">
    <location>
        <begin position="605"/>
        <end position="791"/>
    </location>
</feature>
<keyword evidence="13 22" id="KW-0693">Viral RNA replication</keyword>
<evidence type="ECO:0000259" key="24">
    <source>
        <dbReference type="PROSITE" id="PS51590"/>
    </source>
</evidence>
<accession>A0A059U1X5</accession>
<evidence type="ECO:0000256" key="3">
    <source>
        <dbReference type="ARBA" id="ARBA00022484"/>
    </source>
</evidence>
<dbReference type="InterPro" id="IPR039530">
    <property type="entry name" value="L_methyltransferase_rhabdo"/>
</dbReference>
<evidence type="ECO:0000256" key="4">
    <source>
        <dbReference type="ARBA" id="ARBA00022603"/>
    </source>
</evidence>
<dbReference type="InterPro" id="IPR039736">
    <property type="entry name" value="L_poly_C"/>
</dbReference>
<evidence type="ECO:0000256" key="12">
    <source>
        <dbReference type="ARBA" id="ARBA00022844"/>
    </source>
</evidence>
<comment type="function">
    <text evidence="22">RNA-directed RNA polymerase that catalyzes the transcription of viral mRNAs, their capping and polyadenylation. The template is composed of the viral RNA tightly encapsidated by the nucleoprotein (N). The viral polymerase binds to the genomic RNA at the 3' leader promoter, and transcribes subsequently all viral mRNAs with a decreasing efficiency. The first gene is the most transcribed, and the last the least transcribed. The viral phosphoprotein acts as a processivity factor. Capping is concomitant with initiation of mRNA transcription. Indeed, a GDP polyribonucleotidyl transferase (PRNTase) adds the cap structure when the nascent RNA chain length has reached few nucleotides. Ribose 2'-O methylation of viral mRNA cap precedes and facilitates subsequent guanine-N-7 methylation, both activities being carried by the viral polymerase. Polyadenylation of mRNAs occur by a stuttering mechanism at a slipery stop site present at the end viral genes. After finishing transcription of a mRNA, the polymerase can resume transcription of the downstream gene.</text>
</comment>
<keyword evidence="11 22" id="KW-0067">ATP-binding</keyword>
<dbReference type="GO" id="GO:0030430">
    <property type="term" value="C:host cell cytoplasm"/>
    <property type="evidence" value="ECO:0007669"/>
    <property type="project" value="UniProtKB-SubCell"/>
</dbReference>
<feature type="domain" description="Mononegavirus-type SAM-dependent 2'-O-MTase" evidence="24">
    <location>
        <begin position="1650"/>
        <end position="1846"/>
    </location>
</feature>
<keyword evidence="26" id="KW-1185">Reference proteome</keyword>
<protein>
    <recommendedName>
        <fullName evidence="22">RNA-directed RNA polymerase L</fullName>
        <shortName evidence="22">Protein L</shortName>
    </recommendedName>
    <alternativeName>
        <fullName evidence="22">Large structural protein</fullName>
    </alternativeName>
    <alternativeName>
        <fullName evidence="22">Replicase</fullName>
    </alternativeName>
    <alternativeName>
        <fullName evidence="22">Transcriptase</fullName>
    </alternativeName>
    <domain>
        <recommendedName>
            <fullName evidence="22">RNA-directed RNA polymerase</fullName>
            <ecNumber evidence="22">2.7.7.48</ecNumber>
        </recommendedName>
    </domain>
    <domain>
        <recommendedName>
            <fullName evidence="22">GTP phosphohydrolase</fullName>
            <ecNumber evidence="22">3.6.1.-</ecNumber>
        </recommendedName>
    </domain>
    <domain>
        <recommendedName>
            <fullName evidence="22">GDP polyribonucleotidyltransferase</fullName>
            <ecNumber evidence="22">2.7.7.88</ecNumber>
        </recommendedName>
        <alternativeName>
            <fullName evidence="22">PRNTase</fullName>
        </alternativeName>
    </domain>
    <domain>
        <recommendedName>
            <fullName evidence="22">mRNA (nucleoside-2'-O-)-methyltransferase</fullName>
            <shortName evidence="22">N1-2'-O-MTase</shortName>
            <ecNumber evidence="22">2.1.1.-</ecNumber>
        </recommendedName>
    </domain>
    <domain>
        <recommendedName>
            <fullName evidence="22">mRNA (guanine-N(7)-)-methyltransferase</fullName>
            <shortName evidence="22">G-N7-MTase</shortName>
        </recommendedName>
    </domain>
</protein>
<evidence type="ECO:0000256" key="22">
    <source>
        <dbReference type="PIRNR" id="PIRNR000830"/>
    </source>
</evidence>
<comment type="catalytic activity">
    <reaction evidence="19 22">
        <text>a 5'-end (5'-triphosphoguanosine)-adenylyl-adenylyl-cytidylyl-adenosine in mRNA + S-adenosyl-L-methionine = a 5'-end (5'-triphosphoguanosine)-(2'-O-methyladenylyl)-adenylyl-cytidylyl-adenosine in mRNA + S-adenosyl-L-homocysteine + H(+)</text>
        <dbReference type="Rhea" id="RHEA:65380"/>
        <dbReference type="Rhea" id="RHEA-COMP:16797"/>
        <dbReference type="Rhea" id="RHEA-COMP:16801"/>
        <dbReference type="ChEBI" id="CHEBI:15378"/>
        <dbReference type="ChEBI" id="CHEBI:57856"/>
        <dbReference type="ChEBI" id="CHEBI:59789"/>
        <dbReference type="ChEBI" id="CHEBI:156482"/>
        <dbReference type="ChEBI" id="CHEBI:156484"/>
    </reaction>
</comment>
<evidence type="ECO:0000256" key="6">
    <source>
        <dbReference type="ARBA" id="ARBA00022679"/>
    </source>
</evidence>
<name>A0A059U1X5_9RHAB</name>
<dbReference type="Pfam" id="PF21080">
    <property type="entry name" value="Methyltrans_Mon_1st"/>
    <property type="match status" value="1"/>
</dbReference>
<evidence type="ECO:0000256" key="5">
    <source>
        <dbReference type="ARBA" id="ARBA00022664"/>
    </source>
</evidence>
<dbReference type="EC" id="2.7.7.88" evidence="22"/>
<evidence type="ECO:0000256" key="21">
    <source>
        <dbReference type="ARBA" id="ARBA00048548"/>
    </source>
</evidence>
<dbReference type="NCBIfam" id="TIGR04198">
    <property type="entry name" value="paramyx_RNAcap"/>
    <property type="match status" value="1"/>
</dbReference>
<keyword evidence="16" id="KW-0511">Multifunctional enzyme</keyword>
<dbReference type="InterPro" id="IPR016269">
    <property type="entry name" value="RNA-dir_pol_paramyxovirus"/>
</dbReference>
<dbReference type="EC" id="2.1.1.-" evidence="22"/>
<evidence type="ECO:0000256" key="7">
    <source>
        <dbReference type="ARBA" id="ARBA00022691"/>
    </source>
</evidence>
<evidence type="ECO:0000256" key="11">
    <source>
        <dbReference type="ARBA" id="ARBA00022840"/>
    </source>
</evidence>
<comment type="similarity">
    <text evidence="2 22">Belongs to the paramyxovirus L protein family.</text>
</comment>
<evidence type="ECO:0000256" key="15">
    <source>
        <dbReference type="ARBA" id="ARBA00023200"/>
    </source>
</evidence>